<keyword evidence="2" id="KW-0238">DNA-binding</keyword>
<keyword evidence="3" id="KW-1185">Reference proteome</keyword>
<dbReference type="Proteomes" id="UP001160334">
    <property type="component" value="Unassembled WGS sequence"/>
</dbReference>
<protein>
    <submittedName>
        <fullName evidence="2">DNA-binding transcriptional regulator AlpA</fullName>
    </submittedName>
</protein>
<dbReference type="GO" id="GO:0003677">
    <property type="term" value="F:DNA binding"/>
    <property type="evidence" value="ECO:0007669"/>
    <property type="project" value="UniProtKB-KW"/>
</dbReference>
<gene>
    <name evidence="2" type="ORF">M2280_004789</name>
</gene>
<sequence length="81" mass="9231">MDRHHSDVAVQMKEFLTTREVSDLTGIPQATLRTWRYQNCGPASFVVGRRRVMYRRTQLEAWFSANEESSTRGGIASGRVA</sequence>
<proteinExistence type="predicted"/>
<organism evidence="2 3">
    <name type="scientific">Prescottella agglutinans</name>
    <dbReference type="NCBI Taxonomy" id="1644129"/>
    <lineage>
        <taxon>Bacteria</taxon>
        <taxon>Bacillati</taxon>
        <taxon>Actinomycetota</taxon>
        <taxon>Actinomycetes</taxon>
        <taxon>Mycobacteriales</taxon>
        <taxon>Nocardiaceae</taxon>
        <taxon>Prescottella</taxon>
    </lineage>
</organism>
<evidence type="ECO:0000259" key="1">
    <source>
        <dbReference type="Pfam" id="PF12728"/>
    </source>
</evidence>
<reference evidence="2 3" key="1">
    <citation type="submission" date="2023-04" db="EMBL/GenBank/DDBJ databases">
        <title>Forest soil microbial communities from Buena Vista Peninsula, Colon Province, Panama.</title>
        <authorList>
            <person name="Bouskill N."/>
        </authorList>
    </citation>
    <scope>NUCLEOTIDE SEQUENCE [LARGE SCALE GENOMIC DNA]</scope>
    <source>
        <strain evidence="2 3">CFH S0262</strain>
    </source>
</reference>
<dbReference type="InterPro" id="IPR041657">
    <property type="entry name" value="HTH_17"/>
</dbReference>
<name>A0ABT6MGU4_9NOCA</name>
<evidence type="ECO:0000313" key="3">
    <source>
        <dbReference type="Proteomes" id="UP001160334"/>
    </source>
</evidence>
<feature type="domain" description="Helix-turn-helix" evidence="1">
    <location>
        <begin position="15"/>
        <end position="66"/>
    </location>
</feature>
<dbReference type="EMBL" id="JARXVC010000014">
    <property type="protein sequence ID" value="MDH6283541.1"/>
    <property type="molecule type" value="Genomic_DNA"/>
</dbReference>
<accession>A0ABT6MGU4</accession>
<dbReference type="SUPFAM" id="SSF46955">
    <property type="entry name" value="Putative DNA-binding domain"/>
    <property type="match status" value="1"/>
</dbReference>
<dbReference type="InterPro" id="IPR009061">
    <property type="entry name" value="DNA-bd_dom_put_sf"/>
</dbReference>
<comment type="caution">
    <text evidence="2">The sequence shown here is derived from an EMBL/GenBank/DDBJ whole genome shotgun (WGS) entry which is preliminary data.</text>
</comment>
<evidence type="ECO:0000313" key="2">
    <source>
        <dbReference type="EMBL" id="MDH6283541.1"/>
    </source>
</evidence>
<dbReference type="Pfam" id="PF12728">
    <property type="entry name" value="HTH_17"/>
    <property type="match status" value="1"/>
</dbReference>